<dbReference type="InterPro" id="IPR008906">
    <property type="entry name" value="HATC_C_dom"/>
</dbReference>
<dbReference type="Pfam" id="PF05699">
    <property type="entry name" value="Dimer_Tnp_hAT"/>
    <property type="match status" value="1"/>
</dbReference>
<name>A0A5C7GW55_9ROSI</name>
<evidence type="ECO:0000259" key="2">
    <source>
        <dbReference type="Pfam" id="PF14372"/>
    </source>
</evidence>
<comment type="caution">
    <text evidence="3">The sequence shown here is derived from an EMBL/GenBank/DDBJ whole genome shotgun (WGS) entry which is preliminary data.</text>
</comment>
<dbReference type="PANTHER" id="PTHR23272:SF187">
    <property type="entry name" value="AC9 TRANSPOSASE-RELATED"/>
    <property type="match status" value="1"/>
</dbReference>
<reference evidence="4" key="1">
    <citation type="journal article" date="2019" name="Gigascience">
        <title>De novo genome assembly of the endangered Acer yangbiense, a plant species with extremely small populations endemic to Yunnan Province, China.</title>
        <authorList>
            <person name="Yang J."/>
            <person name="Wariss H.M."/>
            <person name="Tao L."/>
            <person name="Zhang R."/>
            <person name="Yun Q."/>
            <person name="Hollingsworth P."/>
            <person name="Dao Z."/>
            <person name="Luo G."/>
            <person name="Guo H."/>
            <person name="Ma Y."/>
            <person name="Sun W."/>
        </authorList>
    </citation>
    <scope>NUCLEOTIDE SEQUENCE [LARGE SCALE GENOMIC DNA]</scope>
    <source>
        <strain evidence="4">cv. Malutang</strain>
    </source>
</reference>
<dbReference type="PANTHER" id="PTHR23272">
    <property type="entry name" value="BED FINGER-RELATED"/>
    <property type="match status" value="1"/>
</dbReference>
<accession>A0A5C7GW55</accession>
<dbReference type="Proteomes" id="UP000323000">
    <property type="component" value="Chromosome 12"/>
</dbReference>
<gene>
    <name evidence="3" type="ORF">EZV62_024785</name>
</gene>
<organism evidence="3 4">
    <name type="scientific">Acer yangbiense</name>
    <dbReference type="NCBI Taxonomy" id="1000413"/>
    <lineage>
        <taxon>Eukaryota</taxon>
        <taxon>Viridiplantae</taxon>
        <taxon>Streptophyta</taxon>
        <taxon>Embryophyta</taxon>
        <taxon>Tracheophyta</taxon>
        <taxon>Spermatophyta</taxon>
        <taxon>Magnoliopsida</taxon>
        <taxon>eudicotyledons</taxon>
        <taxon>Gunneridae</taxon>
        <taxon>Pentapetalae</taxon>
        <taxon>rosids</taxon>
        <taxon>malvids</taxon>
        <taxon>Sapindales</taxon>
        <taxon>Sapindaceae</taxon>
        <taxon>Hippocastanoideae</taxon>
        <taxon>Acereae</taxon>
        <taxon>Acer</taxon>
    </lineage>
</organism>
<proteinExistence type="predicted"/>
<dbReference type="EMBL" id="VAHF01000012">
    <property type="protein sequence ID" value="TXG48910.1"/>
    <property type="molecule type" value="Genomic_DNA"/>
</dbReference>
<evidence type="ECO:0000259" key="1">
    <source>
        <dbReference type="Pfam" id="PF05699"/>
    </source>
</evidence>
<protein>
    <submittedName>
        <fullName evidence="3">Uncharacterized protein</fullName>
    </submittedName>
</protein>
<feature type="domain" description="HAT C-terminal dimerisation" evidence="1">
    <location>
        <begin position="118"/>
        <end position="147"/>
    </location>
</feature>
<dbReference type="Pfam" id="PF14372">
    <property type="entry name" value="hAT-like_RNase-H"/>
    <property type="match status" value="1"/>
</dbReference>
<dbReference type="InterPro" id="IPR025525">
    <property type="entry name" value="hAT-like_transposase_RNase-H"/>
</dbReference>
<feature type="domain" description="hAT-like transposase RNase-H fold" evidence="2">
    <location>
        <begin position="1"/>
        <end position="65"/>
    </location>
</feature>
<dbReference type="OrthoDB" id="1301613at2759"/>
<dbReference type="AlphaFoldDB" id="A0A5C7GW55"/>
<dbReference type="InterPro" id="IPR012337">
    <property type="entry name" value="RNaseH-like_sf"/>
</dbReference>
<dbReference type="SUPFAM" id="SSF53098">
    <property type="entry name" value="Ribonuclease H-like"/>
    <property type="match status" value="1"/>
</dbReference>
<sequence length="175" mass="20128">MALAMAQKFDIYWSEFHGFMVVATILDLRFKMKIIDYYFPIIYGDRASGEIKKVQDILLRIVREYEGKLKASSSSLSGDPTLVSLPQSTMVHSRFNSLSIFDQFLSLAPSVTTQMKTELDYYLDEPVIPRADNFDILRWWNVNASKYVGYIPPKPLKGSALDRGRRRPTDYVDVV</sequence>
<keyword evidence="4" id="KW-1185">Reference proteome</keyword>
<dbReference type="GO" id="GO:0003677">
    <property type="term" value="F:DNA binding"/>
    <property type="evidence" value="ECO:0007669"/>
    <property type="project" value="InterPro"/>
</dbReference>
<evidence type="ECO:0000313" key="4">
    <source>
        <dbReference type="Proteomes" id="UP000323000"/>
    </source>
</evidence>
<evidence type="ECO:0000313" key="3">
    <source>
        <dbReference type="EMBL" id="TXG48910.1"/>
    </source>
</evidence>
<dbReference type="GO" id="GO:0046983">
    <property type="term" value="F:protein dimerization activity"/>
    <property type="evidence" value="ECO:0007669"/>
    <property type="project" value="InterPro"/>
</dbReference>